<dbReference type="AlphaFoldDB" id="A0A7J6IAJ3"/>
<dbReference type="Proteomes" id="UP000583929">
    <property type="component" value="Unassembled WGS sequence"/>
</dbReference>
<accession>A0A7J6IAJ3</accession>
<comment type="caution">
    <text evidence="1">The sequence shown here is derived from an EMBL/GenBank/DDBJ whole genome shotgun (WGS) entry which is preliminary data.</text>
</comment>
<sequence>MAFSFCPNNSQLKFLSASAISSLELVEILVFRSLIFFNGIWTLLNICTDKFLLALLSDLDEKGGAFSD</sequence>
<reference evidence="1 2" key="1">
    <citation type="journal article" date="2020" name="bioRxiv">
        <title>Sequence and annotation of 42 cannabis genomes reveals extensive copy number variation in cannabinoid synthesis and pathogen resistance genes.</title>
        <authorList>
            <person name="Mckernan K.J."/>
            <person name="Helbert Y."/>
            <person name="Kane L.T."/>
            <person name="Ebling H."/>
            <person name="Zhang L."/>
            <person name="Liu B."/>
            <person name="Eaton Z."/>
            <person name="Mclaughlin S."/>
            <person name="Kingan S."/>
            <person name="Baybayan P."/>
            <person name="Concepcion G."/>
            <person name="Jordan M."/>
            <person name="Riva A."/>
            <person name="Barbazuk W."/>
            <person name="Harkins T."/>
        </authorList>
    </citation>
    <scope>NUCLEOTIDE SEQUENCE [LARGE SCALE GENOMIC DNA]</scope>
    <source>
        <strain evidence="2">cv. Jamaican Lion 4</strain>
        <tissue evidence="1">Leaf</tissue>
    </source>
</reference>
<keyword evidence="2" id="KW-1185">Reference proteome</keyword>
<evidence type="ECO:0000313" key="2">
    <source>
        <dbReference type="Proteomes" id="UP000583929"/>
    </source>
</evidence>
<name>A0A7J6IAJ3_CANSA</name>
<proteinExistence type="predicted"/>
<evidence type="ECO:0000313" key="1">
    <source>
        <dbReference type="EMBL" id="KAF4404622.1"/>
    </source>
</evidence>
<dbReference type="EMBL" id="JAATIQ010000001">
    <property type="protein sequence ID" value="KAF4404622.1"/>
    <property type="molecule type" value="Genomic_DNA"/>
</dbReference>
<protein>
    <submittedName>
        <fullName evidence="1">Uncharacterized protein</fullName>
    </submittedName>
</protein>
<gene>
    <name evidence="1" type="ORF">G4B88_006008</name>
</gene>
<organism evidence="1 2">
    <name type="scientific">Cannabis sativa</name>
    <name type="common">Hemp</name>
    <name type="synonym">Marijuana</name>
    <dbReference type="NCBI Taxonomy" id="3483"/>
    <lineage>
        <taxon>Eukaryota</taxon>
        <taxon>Viridiplantae</taxon>
        <taxon>Streptophyta</taxon>
        <taxon>Embryophyta</taxon>
        <taxon>Tracheophyta</taxon>
        <taxon>Spermatophyta</taxon>
        <taxon>Magnoliopsida</taxon>
        <taxon>eudicotyledons</taxon>
        <taxon>Gunneridae</taxon>
        <taxon>Pentapetalae</taxon>
        <taxon>rosids</taxon>
        <taxon>fabids</taxon>
        <taxon>Rosales</taxon>
        <taxon>Cannabaceae</taxon>
        <taxon>Cannabis</taxon>
    </lineage>
</organism>